<dbReference type="Gene3D" id="3.40.30.10">
    <property type="entry name" value="Glutaredoxin"/>
    <property type="match status" value="1"/>
</dbReference>
<dbReference type="KEGG" id="pib:BBD41_26790"/>
<dbReference type="AlphaFoldDB" id="A0A1B2E7M2"/>
<protein>
    <submittedName>
        <fullName evidence="3">Methylamine dehydrogenase</fullName>
    </submittedName>
</protein>
<dbReference type="Pfam" id="PF13098">
    <property type="entry name" value="Thioredoxin_2"/>
    <property type="match status" value="1"/>
</dbReference>
<evidence type="ECO:0000256" key="1">
    <source>
        <dbReference type="SAM" id="Phobius"/>
    </source>
</evidence>
<reference evidence="3" key="1">
    <citation type="submission" date="2016-08" db="EMBL/GenBank/DDBJ databases">
        <title>Complete Genome Seqeunce of Paenibacillus sp. nov. IHBB 9852 from high altitute lake of Indian trans-Himalayas.</title>
        <authorList>
            <person name="Kiran S."/>
            <person name="Swarnkar M.K."/>
            <person name="Rana A."/>
            <person name="Tewari R."/>
            <person name="Gulati A."/>
        </authorList>
    </citation>
    <scope>NUCLEOTIDE SEQUENCE [LARGE SCALE GENOMIC DNA]</scope>
    <source>
        <strain evidence="3">IHBB 9852</strain>
    </source>
</reference>
<evidence type="ECO:0000259" key="2">
    <source>
        <dbReference type="PROSITE" id="PS51352"/>
    </source>
</evidence>
<evidence type="ECO:0000313" key="3">
    <source>
        <dbReference type="EMBL" id="ANY75892.1"/>
    </source>
</evidence>
<feature type="domain" description="Thioredoxin" evidence="2">
    <location>
        <begin position="46"/>
        <end position="178"/>
    </location>
</feature>
<feature type="transmembrane region" description="Helical" evidence="1">
    <location>
        <begin position="6"/>
        <end position="27"/>
    </location>
</feature>
<dbReference type="InterPro" id="IPR013766">
    <property type="entry name" value="Thioredoxin_domain"/>
</dbReference>
<dbReference type="EMBL" id="CP016809">
    <property type="protein sequence ID" value="ANY75892.1"/>
    <property type="molecule type" value="Genomic_DNA"/>
</dbReference>
<dbReference type="InterPro" id="IPR012336">
    <property type="entry name" value="Thioredoxin-like_fold"/>
</dbReference>
<dbReference type="SUPFAM" id="SSF52833">
    <property type="entry name" value="Thioredoxin-like"/>
    <property type="match status" value="1"/>
</dbReference>
<name>A0A1B2E7M2_9BACL</name>
<dbReference type="RefSeq" id="WP_099479726.1">
    <property type="nucleotide sequence ID" value="NZ_CP016809.1"/>
</dbReference>
<keyword evidence="1" id="KW-0472">Membrane</keyword>
<dbReference type="InterPro" id="IPR036249">
    <property type="entry name" value="Thioredoxin-like_sf"/>
</dbReference>
<sequence length="179" mass="19477">MNTFFWISYIILWLLVVPLVLLNLVLFRQLGIMVMGTARGVNQSGIPVGRKLPEAITTDLQGGSWSTSRLAGTSAILLFGSPTCKECAHIIPDFTRIAKKHQVKPVLLLFSSAEQAASYVSTIGYADEAVLVTPELARQLDVQVTPYAYAVDGSGVIRHKGLVNSREQLEAYVKATKAS</sequence>
<dbReference type="PROSITE" id="PS51352">
    <property type="entry name" value="THIOREDOXIN_2"/>
    <property type="match status" value="1"/>
</dbReference>
<gene>
    <name evidence="3" type="ORF">BBD41_26790</name>
</gene>
<accession>A0A1B2E7M2</accession>
<keyword evidence="1" id="KW-1133">Transmembrane helix</keyword>
<organism evidence="3">
    <name type="scientific">Paenibacillus ihbetae</name>
    <dbReference type="NCBI Taxonomy" id="1870820"/>
    <lineage>
        <taxon>Bacteria</taxon>
        <taxon>Bacillati</taxon>
        <taxon>Bacillota</taxon>
        <taxon>Bacilli</taxon>
        <taxon>Bacillales</taxon>
        <taxon>Paenibacillaceae</taxon>
        <taxon>Paenibacillus</taxon>
    </lineage>
</organism>
<proteinExistence type="predicted"/>
<keyword evidence="1" id="KW-0812">Transmembrane</keyword>